<evidence type="ECO:0000313" key="2">
    <source>
        <dbReference type="Proteomes" id="UP001066276"/>
    </source>
</evidence>
<evidence type="ECO:0000313" key="1">
    <source>
        <dbReference type="EMBL" id="KAJ1187424.1"/>
    </source>
</evidence>
<dbReference type="Gene3D" id="3.30.70.1820">
    <property type="entry name" value="L1 transposable element, RRM domain"/>
    <property type="match status" value="1"/>
</dbReference>
<name>A0AAV7UG72_PLEWA</name>
<dbReference type="InterPro" id="IPR004244">
    <property type="entry name" value="Transposase_22"/>
</dbReference>
<dbReference type="AlphaFoldDB" id="A0AAV7UG72"/>
<keyword evidence="2" id="KW-1185">Reference proteome</keyword>
<comment type="caution">
    <text evidence="1">The sequence shown here is derived from an EMBL/GenBank/DDBJ whole genome shotgun (WGS) entry which is preliminary data.</text>
</comment>
<proteinExistence type="predicted"/>
<accession>A0AAV7UG72</accession>
<dbReference type="PANTHER" id="PTHR11505">
    <property type="entry name" value="L1 TRANSPOSABLE ELEMENT-RELATED"/>
    <property type="match status" value="1"/>
</dbReference>
<organism evidence="1 2">
    <name type="scientific">Pleurodeles waltl</name>
    <name type="common">Iberian ribbed newt</name>
    <dbReference type="NCBI Taxonomy" id="8319"/>
    <lineage>
        <taxon>Eukaryota</taxon>
        <taxon>Metazoa</taxon>
        <taxon>Chordata</taxon>
        <taxon>Craniata</taxon>
        <taxon>Vertebrata</taxon>
        <taxon>Euteleostomi</taxon>
        <taxon>Amphibia</taxon>
        <taxon>Batrachia</taxon>
        <taxon>Caudata</taxon>
        <taxon>Salamandroidea</taxon>
        <taxon>Salamandridae</taxon>
        <taxon>Pleurodelinae</taxon>
        <taxon>Pleurodeles</taxon>
    </lineage>
</organism>
<sequence length="168" mass="19055">MAGMEQATKVDRILQEITAVNRRLEGMDTAKTSLTTETKSMPLDIAGFQSRVTGLEHRMATVEAHVHTVLDKDQELEFLRSKLIDLEDRSQRDIICLFGFPEHAEGTDTPSFLRSILRQLTETVFEPPLEFQRAHRLGPKRKDGTSKPRPIIACLLRHEQVHQLLSAA</sequence>
<evidence type="ECO:0008006" key="3">
    <source>
        <dbReference type="Google" id="ProtNLM"/>
    </source>
</evidence>
<reference evidence="1" key="1">
    <citation type="journal article" date="2022" name="bioRxiv">
        <title>Sequencing and chromosome-scale assembly of the giantPleurodeles waltlgenome.</title>
        <authorList>
            <person name="Brown T."/>
            <person name="Elewa A."/>
            <person name="Iarovenko S."/>
            <person name="Subramanian E."/>
            <person name="Araus A.J."/>
            <person name="Petzold A."/>
            <person name="Susuki M."/>
            <person name="Suzuki K.-i.T."/>
            <person name="Hayashi T."/>
            <person name="Toyoda A."/>
            <person name="Oliveira C."/>
            <person name="Osipova E."/>
            <person name="Leigh N.D."/>
            <person name="Simon A."/>
            <person name="Yun M.H."/>
        </authorList>
    </citation>
    <scope>NUCLEOTIDE SEQUENCE</scope>
    <source>
        <strain evidence="1">20211129_DDA</strain>
        <tissue evidence="1">Liver</tissue>
    </source>
</reference>
<dbReference type="Proteomes" id="UP001066276">
    <property type="component" value="Chromosome 3_1"/>
</dbReference>
<dbReference type="EMBL" id="JANPWB010000005">
    <property type="protein sequence ID" value="KAJ1187424.1"/>
    <property type="molecule type" value="Genomic_DNA"/>
</dbReference>
<gene>
    <name evidence="1" type="ORF">NDU88_004200</name>
</gene>
<protein>
    <recommendedName>
        <fullName evidence="3">Transposase</fullName>
    </recommendedName>
</protein>